<accession>A0A379F3P3</accession>
<dbReference type="GO" id="GO:0005524">
    <property type="term" value="F:ATP binding"/>
    <property type="evidence" value="ECO:0007669"/>
    <property type="project" value="UniProtKB-UniRule"/>
</dbReference>
<dbReference type="InterPro" id="IPR027417">
    <property type="entry name" value="P-loop_NTPase"/>
</dbReference>
<keyword evidence="6" id="KW-0378">Hydrolase</keyword>
<keyword evidence="4" id="KW-0547">Nucleotide-binding</keyword>
<evidence type="ECO:0000256" key="4">
    <source>
        <dbReference type="PIRNR" id="PIRNR001327"/>
    </source>
</evidence>
<dbReference type="SMART" id="SM00382">
    <property type="entry name" value="AAA"/>
    <property type="match status" value="2"/>
</dbReference>
<evidence type="ECO:0000259" key="5">
    <source>
        <dbReference type="SMART" id="SM00382"/>
    </source>
</evidence>
<dbReference type="EMBL" id="UGTW01000001">
    <property type="protein sequence ID" value="SUC14211.1"/>
    <property type="molecule type" value="Genomic_DNA"/>
</dbReference>
<dbReference type="PIRSF" id="PIRSF001327">
    <property type="entry name" value="Arsenical_pump-driving_ATPase"/>
    <property type="match status" value="1"/>
</dbReference>
<dbReference type="InterPro" id="IPR027541">
    <property type="entry name" value="Ars_ATPase"/>
</dbReference>
<sequence length="583" mass="63332">MKFIENAPNYLFFTGKGGVGKTSISCATAIKLARGGKKVLLVSTDPASNVGQVFSQTIGNSIKQISLVPNLSAIEIDPQVAAKEYRNKIIAPIKGSLPDAVIQSITEQLSGACTTEIAAFDEFTGLLTNKEITGKFDHIIFDTAPTGHTIRLLQLPGAWRDFIRDNPDGASCLGPMSGLEKQRAQYSLAVDALSDKQLTRLILVARPQSAALREVARTYTELSSLGVKNQQLVINGVFPESAVSVDDELSKALYLREQVAIQNMPEILQSLPTDTLMLRVQNMVGIEALAQLLSNQGSELPLVKKSNADLMLPKLSSLVKEIAEQKHGLIMLMGKGGVGKTTIAASIAVKLAEQGADVHLTTSDPAAHLENTLKGSLPNLQVSRIDPIAETERYRHHVLETKGKDLDAEGRALLEEDLRSPCTEEIAVFQAFSRIIREASHRFVIMDTAPTGHTLLLLDATGAYHKEIAKKMGEKGHFLTPMMQLQDPTRTKVIITTLAETTPVLEAENLQNDLIRAGIYPWAWVINNSLSTTKTTSPLLLSRAEQEIPQIEKVVNSLAKRVAIVPLQEQEPVGVSALSRLAD</sequence>
<evidence type="ECO:0000313" key="6">
    <source>
        <dbReference type="EMBL" id="SUC14211.1"/>
    </source>
</evidence>
<dbReference type="NCBIfam" id="TIGR00345">
    <property type="entry name" value="GET3_arsA_TRC40"/>
    <property type="match status" value="1"/>
</dbReference>
<dbReference type="PANTHER" id="PTHR10803:SF3">
    <property type="entry name" value="ATPASE GET3"/>
    <property type="match status" value="1"/>
</dbReference>
<evidence type="ECO:0000313" key="7">
    <source>
        <dbReference type="Proteomes" id="UP000254331"/>
    </source>
</evidence>
<dbReference type="AlphaFoldDB" id="A0A379F3P3"/>
<gene>
    <name evidence="6" type="primary">arsA</name>
    <name evidence="6" type="ORF">NCTC10376_00008</name>
</gene>
<dbReference type="PANTHER" id="PTHR10803">
    <property type="entry name" value="ARSENICAL PUMP-DRIVING ATPASE ARSENITE-TRANSLOCATING ATPASE"/>
    <property type="match status" value="1"/>
</dbReference>
<dbReference type="EC" id="7.3.2.7" evidence="3 4"/>
<evidence type="ECO:0000256" key="2">
    <source>
        <dbReference type="ARBA" id="ARBA00052296"/>
    </source>
</evidence>
<comment type="catalytic activity">
    <reaction evidence="2 4">
        <text>arsenite(in) + ATP + H2O = arsenite(out) + ADP + phosphate + H(+)</text>
        <dbReference type="Rhea" id="RHEA:11348"/>
        <dbReference type="ChEBI" id="CHEBI:15377"/>
        <dbReference type="ChEBI" id="CHEBI:15378"/>
        <dbReference type="ChEBI" id="CHEBI:29242"/>
        <dbReference type="ChEBI" id="CHEBI:30616"/>
        <dbReference type="ChEBI" id="CHEBI:43474"/>
        <dbReference type="ChEBI" id="CHEBI:456216"/>
        <dbReference type="EC" id="7.3.2.7"/>
    </reaction>
</comment>
<feature type="domain" description="AAA+ ATPase" evidence="5">
    <location>
        <begin position="7"/>
        <end position="226"/>
    </location>
</feature>
<organism evidence="6 7">
    <name type="scientific">Proteus vulgaris</name>
    <dbReference type="NCBI Taxonomy" id="585"/>
    <lineage>
        <taxon>Bacteria</taxon>
        <taxon>Pseudomonadati</taxon>
        <taxon>Pseudomonadota</taxon>
        <taxon>Gammaproteobacteria</taxon>
        <taxon>Enterobacterales</taxon>
        <taxon>Morganellaceae</taxon>
        <taxon>Proteus</taxon>
    </lineage>
</organism>
<dbReference type="RefSeq" id="WP_087802459.1">
    <property type="nucleotide sequence ID" value="NZ_CAXOHZ010000001.1"/>
</dbReference>
<dbReference type="SUPFAM" id="SSF52540">
    <property type="entry name" value="P-loop containing nucleoside triphosphate hydrolases"/>
    <property type="match status" value="2"/>
</dbReference>
<reference evidence="6 7" key="1">
    <citation type="submission" date="2018-06" db="EMBL/GenBank/DDBJ databases">
        <authorList>
            <consortium name="Pathogen Informatics"/>
            <person name="Doyle S."/>
        </authorList>
    </citation>
    <scope>NUCLEOTIDE SEQUENCE [LARGE SCALE GENOMIC DNA]</scope>
    <source>
        <strain evidence="6 7">NCTC10376</strain>
    </source>
</reference>
<feature type="domain" description="AAA+ ATPase" evidence="5">
    <location>
        <begin position="326"/>
        <end position="516"/>
    </location>
</feature>
<dbReference type="CDD" id="cd02035">
    <property type="entry name" value="ArsA"/>
    <property type="match status" value="2"/>
</dbReference>
<dbReference type="InterPro" id="IPR025723">
    <property type="entry name" value="ArsA/GET3_ATPase-like"/>
</dbReference>
<dbReference type="InterPro" id="IPR016300">
    <property type="entry name" value="ATPase_ArsA/GET3"/>
</dbReference>
<dbReference type="InterPro" id="IPR003593">
    <property type="entry name" value="AAA+_ATPase"/>
</dbReference>
<name>A0A379F3P3_PROVU</name>
<dbReference type="NCBIfam" id="TIGR04291">
    <property type="entry name" value="arsen_driv_ArsA"/>
    <property type="match status" value="1"/>
</dbReference>
<evidence type="ECO:0000256" key="1">
    <source>
        <dbReference type="ARBA" id="ARBA00011040"/>
    </source>
</evidence>
<dbReference type="Proteomes" id="UP000254331">
    <property type="component" value="Unassembled WGS sequence"/>
</dbReference>
<dbReference type="Gene3D" id="3.40.50.300">
    <property type="entry name" value="P-loop containing nucleotide triphosphate hydrolases"/>
    <property type="match status" value="2"/>
</dbReference>
<evidence type="ECO:0000256" key="3">
    <source>
        <dbReference type="NCBIfam" id="TIGR04291"/>
    </source>
</evidence>
<proteinExistence type="inferred from homology"/>
<keyword evidence="4" id="KW-0067">ATP-binding</keyword>
<keyword evidence="4" id="KW-0059">Arsenical resistance</keyword>
<dbReference type="GO" id="GO:0016887">
    <property type="term" value="F:ATP hydrolysis activity"/>
    <property type="evidence" value="ECO:0007669"/>
    <property type="project" value="UniProtKB-UniRule"/>
</dbReference>
<comment type="function">
    <text evidence="4">Anion-transporting ATPase.</text>
</comment>
<dbReference type="Pfam" id="PF02374">
    <property type="entry name" value="ArsA_ATPase"/>
    <property type="match status" value="2"/>
</dbReference>
<protein>
    <recommendedName>
        <fullName evidence="3 4">Arsenical pump-driving ATPase</fullName>
        <ecNumber evidence="3 4">7.3.2.7</ecNumber>
    </recommendedName>
</protein>
<dbReference type="GO" id="GO:0015446">
    <property type="term" value="F:ATPase-coupled arsenite transmembrane transporter activity"/>
    <property type="evidence" value="ECO:0007669"/>
    <property type="project" value="UniProtKB-UniRule"/>
</dbReference>
<keyword evidence="4" id="KW-1278">Translocase</keyword>
<comment type="similarity">
    <text evidence="1 4">Belongs to the arsA ATPase family.</text>
</comment>